<proteinExistence type="predicted"/>
<accession>A0A0H4TL44</accession>
<reference evidence="1 2" key="1">
    <citation type="submission" date="2015-06" db="EMBL/GenBank/DDBJ databases">
        <title>Complete genome sequence of bacteriophage vB_YenP_ISAO8 which infects Yersinia enterocolitica O:8.</title>
        <authorList>
            <person name="Leon-Velarde C.G."/>
            <person name="Kropinski A.M."/>
            <person name="Chen S."/>
        </authorList>
    </citation>
    <scope>NUCLEOTIDE SEQUENCE [LARGE SCALE GENOMIC DNA]</scope>
</reference>
<keyword evidence="2" id="KW-1185">Reference proteome</keyword>
<organism evidence="1 2">
    <name type="scientific">Yersinia phage vB_YenP_ISAO8</name>
    <dbReference type="NCBI Taxonomy" id="1675027"/>
    <lineage>
        <taxon>Viruses</taxon>
        <taxon>Duplodnaviria</taxon>
        <taxon>Heunggongvirae</taxon>
        <taxon>Uroviricota</taxon>
        <taxon>Caudoviricetes</taxon>
        <taxon>Autographivirales</taxon>
        <taxon>Autonotataviridae</taxon>
        <taxon>Melnykvirinae</taxon>
        <taxon>Aghbyvirus</taxon>
        <taxon>Aghbyvirus ISAO8</taxon>
    </lineage>
</organism>
<dbReference type="EMBL" id="KT184661">
    <property type="protein sequence ID" value="AKQ07704.1"/>
    <property type="molecule type" value="Genomic_DNA"/>
</dbReference>
<dbReference type="GeneID" id="26630260"/>
<evidence type="ECO:0000313" key="2">
    <source>
        <dbReference type="Proteomes" id="UP000203872"/>
    </source>
</evidence>
<dbReference type="KEGG" id="vg:26630260"/>
<dbReference type="Proteomes" id="UP000203872">
    <property type="component" value="Segment"/>
</dbReference>
<dbReference type="OrthoDB" id="28595at10239"/>
<sequence>MKLSDIPSLLLVNGGKELRASALKLHNYAVVNGLGTGDMGAKVEAFWKDQMGLLKVDTGLPSDGLFLGLGVPDIRMDCYKALSYVRMAVKRGDTDAGKSWEQFCDFLATEAAKTGGGGKPPEEVKITVGKSAVNLAPTGNSAATKAMEVLNAQNGTRVNFFEATVPYTVTPAGTKVTIDTTGIPEGVVSAGESEGTVVFSNPQKVGTGVVKLKAGNAEAVINVQVLERGLTTESVPDVTVGETATMPDPFIKPYQTGAHVAKVMVKKADEAVLTVSADGKQVTGVSDGRVQLYGVITFDDSKDISWADSSGVNVNDPAVEHTTRNNVIVKE</sequence>
<name>A0A0H4TL44_9CAUD</name>
<dbReference type="RefSeq" id="YP_009203199.1">
    <property type="nucleotide sequence ID" value="NC_028850.1"/>
</dbReference>
<evidence type="ECO:0000313" key="1">
    <source>
        <dbReference type="EMBL" id="AKQ07704.1"/>
    </source>
</evidence>
<protein>
    <submittedName>
        <fullName evidence="1">Uncharacterized protein</fullName>
    </submittedName>
</protein>